<keyword evidence="4" id="KW-0325">Glycoprotein</keyword>
<dbReference type="AlphaFoldDB" id="A0A3M0GB70"/>
<dbReference type="Pfam" id="PF00884">
    <property type="entry name" value="Sulfatase"/>
    <property type="match status" value="1"/>
</dbReference>
<reference evidence="6 7" key="1">
    <citation type="submission" date="2018-10" db="EMBL/GenBank/DDBJ databases">
        <title>Tessaracoccus antarcticuss sp. nov., isolated from sediment.</title>
        <authorList>
            <person name="Zhou L.Y."/>
            <person name="Du Z.J."/>
        </authorList>
    </citation>
    <scope>NUCLEOTIDE SEQUENCE [LARGE SCALE GENOMIC DNA]</scope>
    <source>
        <strain evidence="6 7">JDX10</strain>
    </source>
</reference>
<dbReference type="Gene3D" id="3.40.720.10">
    <property type="entry name" value="Alkaline Phosphatase, subunit A"/>
    <property type="match status" value="1"/>
</dbReference>
<keyword evidence="7" id="KW-1185">Reference proteome</keyword>
<dbReference type="CDD" id="cd16031">
    <property type="entry name" value="G6S_like"/>
    <property type="match status" value="1"/>
</dbReference>
<dbReference type="PANTHER" id="PTHR43108">
    <property type="entry name" value="N-ACETYLGLUCOSAMINE-6-SULFATASE FAMILY MEMBER"/>
    <property type="match status" value="1"/>
</dbReference>
<evidence type="ECO:0000313" key="7">
    <source>
        <dbReference type="Proteomes" id="UP000275256"/>
    </source>
</evidence>
<dbReference type="RefSeq" id="WP_121900761.1">
    <property type="nucleotide sequence ID" value="NZ_REFW01000001.1"/>
</dbReference>
<gene>
    <name evidence="6" type="ORF">EAX62_06515</name>
</gene>
<evidence type="ECO:0000256" key="4">
    <source>
        <dbReference type="ARBA" id="ARBA00023180"/>
    </source>
</evidence>
<dbReference type="PANTHER" id="PTHR43108:SF6">
    <property type="entry name" value="N-SULPHOGLUCOSAMINE SULPHOHYDROLASE"/>
    <property type="match status" value="1"/>
</dbReference>
<sequence>MTRPNIVMILTDDHAAHAISAYGSKVNTTPNIDRIAAAGRRLEQCYCTNSICTPSRATILTGTYSHVNGVYGLETPIDSSQPTFVSALHDAGYATAVFGKWHMGEGQGHDPEGFDDWAVLRGQGEYFDPLFITPDGEKVVKGYATDVITDMSLQWLDQRTPQKPFCLLIHHKAPHRNWLPDDKHAGMYADVAIPVPDTFGDDYATRSSAAHRAMMRIADDLTTEDLKVDPPQGLTYDQLARWKYQRYMEDYLACVASVDDNVGRVLDSLVERGLFEDTLVIYLSDQGFFLGEHGWFDKRFMYEQSIQMPFVVSHPASIPANPEPLRRMVTNVDIARTVLECGRVEPHARMQGESFYPDLTEVRPDVEGGEFYYRYWENDEENHHTAAHYGIRTTRHKLIYFYNDGMGIAGTTSRTWTPEWELYDLENDPGEIRNVYHDPAYASTREELTVRLWELQAAVKDEPHSSQPRPPGK</sequence>
<evidence type="ECO:0000259" key="5">
    <source>
        <dbReference type="Pfam" id="PF00884"/>
    </source>
</evidence>
<comment type="caution">
    <text evidence="6">The sequence shown here is derived from an EMBL/GenBank/DDBJ whole genome shotgun (WGS) entry which is preliminary data.</text>
</comment>
<accession>A0A3M0GB70</accession>
<dbReference type="Proteomes" id="UP000275256">
    <property type="component" value="Unassembled WGS sequence"/>
</dbReference>
<proteinExistence type="inferred from homology"/>
<dbReference type="PROSITE" id="PS00523">
    <property type="entry name" value="SULFATASE_1"/>
    <property type="match status" value="1"/>
</dbReference>
<evidence type="ECO:0000313" key="6">
    <source>
        <dbReference type="EMBL" id="RMB62211.1"/>
    </source>
</evidence>
<organism evidence="6 7">
    <name type="scientific">Tessaracoccus antarcticus</name>
    <dbReference type="NCBI Taxonomy" id="2479848"/>
    <lineage>
        <taxon>Bacteria</taxon>
        <taxon>Bacillati</taxon>
        <taxon>Actinomycetota</taxon>
        <taxon>Actinomycetes</taxon>
        <taxon>Propionibacteriales</taxon>
        <taxon>Propionibacteriaceae</taxon>
        <taxon>Tessaracoccus</taxon>
    </lineage>
</organism>
<name>A0A3M0GB70_9ACTN</name>
<comment type="similarity">
    <text evidence="1">Belongs to the sulfatase family.</text>
</comment>
<dbReference type="SUPFAM" id="SSF53649">
    <property type="entry name" value="Alkaline phosphatase-like"/>
    <property type="match status" value="1"/>
</dbReference>
<keyword evidence="3" id="KW-0378">Hydrolase</keyword>
<protein>
    <submittedName>
        <fullName evidence="6">DUF4976 domain-containing protein</fullName>
    </submittedName>
</protein>
<dbReference type="InterPro" id="IPR024607">
    <property type="entry name" value="Sulfatase_CS"/>
</dbReference>
<feature type="domain" description="Sulfatase N-terminal" evidence="5">
    <location>
        <begin position="4"/>
        <end position="341"/>
    </location>
</feature>
<dbReference type="EMBL" id="REFW01000001">
    <property type="protein sequence ID" value="RMB62211.1"/>
    <property type="molecule type" value="Genomic_DNA"/>
</dbReference>
<dbReference type="InterPro" id="IPR017850">
    <property type="entry name" value="Alkaline_phosphatase_core_sf"/>
</dbReference>
<evidence type="ECO:0000256" key="1">
    <source>
        <dbReference type="ARBA" id="ARBA00008779"/>
    </source>
</evidence>
<dbReference type="OrthoDB" id="9777306at2"/>
<keyword evidence="2" id="KW-0732">Signal</keyword>
<evidence type="ECO:0000256" key="2">
    <source>
        <dbReference type="ARBA" id="ARBA00022729"/>
    </source>
</evidence>
<dbReference type="GO" id="GO:0016787">
    <property type="term" value="F:hydrolase activity"/>
    <property type="evidence" value="ECO:0007669"/>
    <property type="project" value="UniProtKB-KW"/>
</dbReference>
<dbReference type="InterPro" id="IPR000917">
    <property type="entry name" value="Sulfatase_N"/>
</dbReference>
<evidence type="ECO:0000256" key="3">
    <source>
        <dbReference type="ARBA" id="ARBA00022801"/>
    </source>
</evidence>